<evidence type="ECO:0008006" key="4">
    <source>
        <dbReference type="Google" id="ProtNLM"/>
    </source>
</evidence>
<dbReference type="AlphaFoldDB" id="A0A0M2NKM1"/>
<dbReference type="Proteomes" id="UP000034076">
    <property type="component" value="Unassembled WGS sequence"/>
</dbReference>
<name>A0A0M2NKM1_9FIRM</name>
<evidence type="ECO:0000313" key="2">
    <source>
        <dbReference type="EMBL" id="KKI50800.1"/>
    </source>
</evidence>
<dbReference type="Pfam" id="PF12669">
    <property type="entry name" value="FeoB_associated"/>
    <property type="match status" value="1"/>
</dbReference>
<proteinExistence type="predicted"/>
<evidence type="ECO:0000256" key="1">
    <source>
        <dbReference type="SAM" id="Phobius"/>
    </source>
</evidence>
<organism evidence="2 3">
    <name type="scientific">Christensenella hongkongensis</name>
    <dbReference type="NCBI Taxonomy" id="270498"/>
    <lineage>
        <taxon>Bacteria</taxon>
        <taxon>Bacillati</taxon>
        <taxon>Bacillota</taxon>
        <taxon>Clostridia</taxon>
        <taxon>Christensenellales</taxon>
        <taxon>Christensenellaceae</taxon>
        <taxon>Christensenella</taxon>
    </lineage>
</organism>
<comment type="caution">
    <text evidence="2">The sequence shown here is derived from an EMBL/GenBank/DDBJ whole genome shotgun (WGS) entry which is preliminary data.</text>
</comment>
<dbReference type="STRING" id="270498.CHK_1726"/>
<feature type="transmembrane region" description="Helical" evidence="1">
    <location>
        <begin position="12"/>
        <end position="35"/>
    </location>
</feature>
<keyword evidence="1" id="KW-0472">Membrane</keyword>
<keyword evidence="1" id="KW-1133">Transmembrane helix</keyword>
<accession>A0A0M2NKM1</accession>
<dbReference type="RefSeq" id="WP_082674777.1">
    <property type="nucleotide sequence ID" value="NZ_CAUERS010000015.1"/>
</dbReference>
<gene>
    <name evidence="2" type="ORF">CHK_1726</name>
</gene>
<sequence length="58" mass="6250">MRKSNRKEAFFMTPGTILVIAIVGALLALSIFAIVRRHKKGGCCGGCDSCSHDCHKSN</sequence>
<reference evidence="2 3" key="1">
    <citation type="submission" date="2015-04" db="EMBL/GenBank/DDBJ databases">
        <title>Draft genome sequence of bacteremic isolate Catabacter hongkongensis type strain HKU16T.</title>
        <authorList>
            <person name="Lau S.K."/>
            <person name="Teng J.L."/>
            <person name="Huang Y."/>
            <person name="Curreem S.O."/>
            <person name="Tsui S.K."/>
            <person name="Woo P.C."/>
        </authorList>
    </citation>
    <scope>NUCLEOTIDE SEQUENCE [LARGE SCALE GENOMIC DNA]</scope>
    <source>
        <strain evidence="2 3">HKU16</strain>
    </source>
</reference>
<keyword evidence="3" id="KW-1185">Reference proteome</keyword>
<dbReference type="EMBL" id="LAYJ01000101">
    <property type="protein sequence ID" value="KKI50800.1"/>
    <property type="molecule type" value="Genomic_DNA"/>
</dbReference>
<evidence type="ECO:0000313" key="3">
    <source>
        <dbReference type="Proteomes" id="UP000034076"/>
    </source>
</evidence>
<keyword evidence="1" id="KW-0812">Transmembrane</keyword>
<protein>
    <recommendedName>
        <fullName evidence="4">FeoB-associated Cys-rich membrane protein</fullName>
    </recommendedName>
</protein>